<gene>
    <name evidence="2" type="ORF">ABW02_15465</name>
</gene>
<protein>
    <recommendedName>
        <fullName evidence="1">DUF8096 domain-containing protein</fullName>
    </recommendedName>
</protein>
<dbReference type="EMBL" id="LDPH01000015">
    <property type="protein sequence ID" value="KLV25561.1"/>
    <property type="molecule type" value="Genomic_DNA"/>
</dbReference>
<name>A0A0J1II25_NIACI</name>
<evidence type="ECO:0000313" key="2">
    <source>
        <dbReference type="EMBL" id="KLV25561.1"/>
    </source>
</evidence>
<feature type="domain" description="DUF8096" evidence="1">
    <location>
        <begin position="14"/>
        <end position="57"/>
    </location>
</feature>
<evidence type="ECO:0000313" key="3">
    <source>
        <dbReference type="Proteomes" id="UP000036045"/>
    </source>
</evidence>
<proteinExistence type="predicted"/>
<accession>A0A0J1II25</accession>
<dbReference type="Proteomes" id="UP000036045">
    <property type="component" value="Unassembled WGS sequence"/>
</dbReference>
<organism evidence="2 3">
    <name type="scientific">Niallia circulans</name>
    <name type="common">Bacillus circulans</name>
    <dbReference type="NCBI Taxonomy" id="1397"/>
    <lineage>
        <taxon>Bacteria</taxon>
        <taxon>Bacillati</taxon>
        <taxon>Bacillota</taxon>
        <taxon>Bacilli</taxon>
        <taxon>Bacillales</taxon>
        <taxon>Bacillaceae</taxon>
        <taxon>Niallia</taxon>
    </lineage>
</organism>
<keyword evidence="3" id="KW-1185">Reference proteome</keyword>
<evidence type="ECO:0000259" key="1">
    <source>
        <dbReference type="Pfam" id="PF26372"/>
    </source>
</evidence>
<reference evidence="2 3" key="1">
    <citation type="submission" date="2015-05" db="EMBL/GenBank/DDBJ databases">
        <title>Whole genome sequence and identification of bacterial endophytes from Costus igneus.</title>
        <authorList>
            <person name="Lee Y.P."/>
            <person name="Gan H.M."/>
            <person name="Eng W."/>
            <person name="Wheatley M.S."/>
            <person name="Caraballo A."/>
            <person name="Polter S."/>
            <person name="Savka M.A."/>
            <person name="Hudson A.O."/>
        </authorList>
    </citation>
    <scope>NUCLEOTIDE SEQUENCE [LARGE SCALE GENOMIC DNA]</scope>
    <source>
        <strain evidence="2 3">RIT379</strain>
    </source>
</reference>
<dbReference type="AlphaFoldDB" id="A0A0J1II25"/>
<sequence length="59" mass="6967">MNNYLTKEEIDINKIYDYNLYPDRISGRCDNCNMAHFKSSISKGKLLRECRNCSMKKSI</sequence>
<dbReference type="PATRIC" id="fig|1397.4.peg.1278"/>
<dbReference type="Pfam" id="PF26372">
    <property type="entry name" value="DUF8096"/>
    <property type="match status" value="1"/>
</dbReference>
<dbReference type="InterPro" id="IPR058409">
    <property type="entry name" value="DUF8096"/>
</dbReference>
<comment type="caution">
    <text evidence="2">The sequence shown here is derived from an EMBL/GenBank/DDBJ whole genome shotgun (WGS) entry which is preliminary data.</text>
</comment>